<comment type="caution">
    <text evidence="1">The sequence shown here is derived from an EMBL/GenBank/DDBJ whole genome shotgun (WGS) entry which is preliminary data.</text>
</comment>
<evidence type="ECO:0000313" key="1">
    <source>
        <dbReference type="EMBL" id="KAJ9120493.1"/>
    </source>
</evidence>
<evidence type="ECO:0000313" key="2">
    <source>
        <dbReference type="Proteomes" id="UP001234202"/>
    </source>
</evidence>
<keyword evidence="2" id="KW-1185">Reference proteome</keyword>
<dbReference type="EMBL" id="JASBWV010000020">
    <property type="protein sequence ID" value="KAJ9120493.1"/>
    <property type="molecule type" value="Genomic_DNA"/>
</dbReference>
<protein>
    <submittedName>
        <fullName evidence="1">Uncharacterized protein</fullName>
    </submittedName>
</protein>
<name>A0ACC2X9M5_9TREE</name>
<gene>
    <name evidence="1" type="ORF">QFC24_005166</name>
</gene>
<proteinExistence type="predicted"/>
<accession>A0ACC2X9M5</accession>
<sequence length="463" mass="50128">MDSPVSGAGSAQASIRKRTLSGGSMDHREAAAKRARPDLSQQIWKHVAATEHLPYSAAKECMDYFRSTEQWEMAVKVAESIKDVLTNQCGLARRPSCDRSAKELTIRDPSPLPNRFPAPILTEITHCAPVPSKGLQEVSSPSGSSAAGNQWTGGQPVTSSGSRRTEEADTRLRTSIKYGFSGDGLRERLEQQEKDGEVAQRPWVPLVKSSGGCFSQEGPLQPKKLVVPETEVVESFQLLEEQHPAHHLDRSSSSAGRGEGSESREKTVESIEKDASGSSTSVATQSENRSSSDVTAMTSTTTVDSLKQNSAQVEVVIPTTTEVNKAERPPMTRSKVTNSIQLEPGLADIKKEDSWAARRSLRDSAGRFLPISPRNSVSGRSQGKSARAVSAAPSPSRIKAKLPQNKLVEGNRSERKLKGQQTSDQTGQQAPTSEQGLLERLADLISAENERRAQQLERHASTG</sequence>
<organism evidence="1 2">
    <name type="scientific">Naganishia onofrii</name>
    <dbReference type="NCBI Taxonomy" id="1851511"/>
    <lineage>
        <taxon>Eukaryota</taxon>
        <taxon>Fungi</taxon>
        <taxon>Dikarya</taxon>
        <taxon>Basidiomycota</taxon>
        <taxon>Agaricomycotina</taxon>
        <taxon>Tremellomycetes</taxon>
        <taxon>Filobasidiales</taxon>
        <taxon>Filobasidiaceae</taxon>
        <taxon>Naganishia</taxon>
    </lineage>
</organism>
<reference evidence="1" key="1">
    <citation type="submission" date="2023-04" db="EMBL/GenBank/DDBJ databases">
        <title>Draft Genome sequencing of Naganishia species isolated from polar environments using Oxford Nanopore Technology.</title>
        <authorList>
            <person name="Leo P."/>
            <person name="Venkateswaran K."/>
        </authorList>
    </citation>
    <scope>NUCLEOTIDE SEQUENCE</scope>
    <source>
        <strain evidence="1">DBVPG 5303</strain>
    </source>
</reference>
<dbReference type="Proteomes" id="UP001234202">
    <property type="component" value="Unassembled WGS sequence"/>
</dbReference>